<evidence type="ECO:0000313" key="1">
    <source>
        <dbReference type="EMBL" id="KAH7933255.1"/>
    </source>
</evidence>
<name>A0ACB8C345_DERSI</name>
<gene>
    <name evidence="1" type="ORF">HPB49_010922</name>
</gene>
<sequence>MRPDRHCSIEQTATRTQDSETDRWCGEFRRKLLQTHIAGALAGDSGRVMESKYFLLHKTAAKASEPSTTASSAHWIDVTLATPHIIKHGYAWSVADDDSFWEHEFIYVVIHTGTQRREKRLTRQALDMIVMKMYKIIGEESKKQMKPVAYNKKGKSWWTPELNIQKKHVNSMRRRFQRRRDTGIRAVHKASYCAALAKFRRSIEREKDYAAKEKCTSCSKRSLFAEPFKYGFTHGKSSVMALQDLCSFIRMHRCRNTPVTLISLDFQGAFDSVWHPLVLQYFRERRCPDNLVRLLHALLTHRTVTFRSRSGAVTAEASLGSPQGSPLSPLLWNAVVDGLLRLQMPEGETIAKATDAIGRIHEWSRISKVKLNHDKTICVLFSFGKGGMEKSLPTIKIDRDSKGIKFRNAVKLLGVMIDRRLSFFDHAEHFQRKAKTLAMKYVSFLNTHAALTPMTKRQLYRQVMLPAVTYASPVWWTERPDCRLE</sequence>
<proteinExistence type="predicted"/>
<keyword evidence="2" id="KW-1185">Reference proteome</keyword>
<dbReference type="Proteomes" id="UP000821865">
    <property type="component" value="Chromosome 9"/>
</dbReference>
<reference evidence="1" key="1">
    <citation type="submission" date="2020-05" db="EMBL/GenBank/DDBJ databases">
        <title>Large-scale comparative analyses of tick genomes elucidate their genetic diversity and vector capacities.</title>
        <authorList>
            <person name="Jia N."/>
            <person name="Wang J."/>
            <person name="Shi W."/>
            <person name="Du L."/>
            <person name="Sun Y."/>
            <person name="Zhan W."/>
            <person name="Jiang J."/>
            <person name="Wang Q."/>
            <person name="Zhang B."/>
            <person name="Ji P."/>
            <person name="Sakyi L.B."/>
            <person name="Cui X."/>
            <person name="Yuan T."/>
            <person name="Jiang B."/>
            <person name="Yang W."/>
            <person name="Lam T.T.-Y."/>
            <person name="Chang Q."/>
            <person name="Ding S."/>
            <person name="Wang X."/>
            <person name="Zhu J."/>
            <person name="Ruan X."/>
            <person name="Zhao L."/>
            <person name="Wei J."/>
            <person name="Que T."/>
            <person name="Du C."/>
            <person name="Cheng J."/>
            <person name="Dai P."/>
            <person name="Han X."/>
            <person name="Huang E."/>
            <person name="Gao Y."/>
            <person name="Liu J."/>
            <person name="Shao H."/>
            <person name="Ye R."/>
            <person name="Li L."/>
            <person name="Wei W."/>
            <person name="Wang X."/>
            <person name="Wang C."/>
            <person name="Yang T."/>
            <person name="Huo Q."/>
            <person name="Li W."/>
            <person name="Guo W."/>
            <person name="Chen H."/>
            <person name="Zhou L."/>
            <person name="Ni X."/>
            <person name="Tian J."/>
            <person name="Zhou Y."/>
            <person name="Sheng Y."/>
            <person name="Liu T."/>
            <person name="Pan Y."/>
            <person name="Xia L."/>
            <person name="Li J."/>
            <person name="Zhao F."/>
            <person name="Cao W."/>
        </authorList>
    </citation>
    <scope>NUCLEOTIDE SEQUENCE</scope>
    <source>
        <strain evidence="1">Dsil-2018</strain>
    </source>
</reference>
<organism evidence="1 2">
    <name type="scientific">Dermacentor silvarum</name>
    <name type="common">Tick</name>
    <dbReference type="NCBI Taxonomy" id="543639"/>
    <lineage>
        <taxon>Eukaryota</taxon>
        <taxon>Metazoa</taxon>
        <taxon>Ecdysozoa</taxon>
        <taxon>Arthropoda</taxon>
        <taxon>Chelicerata</taxon>
        <taxon>Arachnida</taxon>
        <taxon>Acari</taxon>
        <taxon>Parasitiformes</taxon>
        <taxon>Ixodida</taxon>
        <taxon>Ixodoidea</taxon>
        <taxon>Ixodidae</taxon>
        <taxon>Rhipicephalinae</taxon>
        <taxon>Dermacentor</taxon>
    </lineage>
</organism>
<protein>
    <submittedName>
        <fullName evidence="1">Uncharacterized protein</fullName>
    </submittedName>
</protein>
<evidence type="ECO:0000313" key="2">
    <source>
        <dbReference type="Proteomes" id="UP000821865"/>
    </source>
</evidence>
<accession>A0ACB8C345</accession>
<dbReference type="EMBL" id="CM023478">
    <property type="protein sequence ID" value="KAH7933255.1"/>
    <property type="molecule type" value="Genomic_DNA"/>
</dbReference>
<comment type="caution">
    <text evidence="1">The sequence shown here is derived from an EMBL/GenBank/DDBJ whole genome shotgun (WGS) entry which is preliminary data.</text>
</comment>